<feature type="compositionally biased region" description="Basic residues" evidence="1">
    <location>
        <begin position="67"/>
        <end position="76"/>
    </location>
</feature>
<feature type="region of interest" description="Disordered" evidence="1">
    <location>
        <begin position="62"/>
        <end position="95"/>
    </location>
</feature>
<organism evidence="3 4">
    <name type="scientific">Streptomyces californicus</name>
    <dbReference type="NCBI Taxonomy" id="67351"/>
    <lineage>
        <taxon>Bacteria</taxon>
        <taxon>Bacillati</taxon>
        <taxon>Actinomycetota</taxon>
        <taxon>Actinomycetes</taxon>
        <taxon>Kitasatosporales</taxon>
        <taxon>Streptomycetaceae</taxon>
        <taxon>Streptomyces</taxon>
    </lineage>
</organism>
<gene>
    <name evidence="3" type="ORF">I6J41_16650</name>
</gene>
<dbReference type="EMBL" id="CP070249">
    <property type="protein sequence ID" value="QRV42187.1"/>
    <property type="molecule type" value="Genomic_DNA"/>
</dbReference>
<dbReference type="GeneID" id="63981176"/>
<reference evidence="3 4" key="1">
    <citation type="submission" date="2021-02" db="EMBL/GenBank/DDBJ databases">
        <title>FDA dAtabase for Regulatory Grade micrObial Sequences (FDA-ARGOS): Supporting development and validation of Infectious Disease Dx tests.</title>
        <authorList>
            <person name="Sproer C."/>
            <person name="Gronow S."/>
            <person name="Severitt S."/>
            <person name="Schroder I."/>
            <person name="Tallon L."/>
            <person name="Sadzewicz L."/>
            <person name="Zhao X."/>
            <person name="Boylan J."/>
            <person name="Ott S."/>
            <person name="Bowen H."/>
            <person name="Vavikolanu K."/>
            <person name="Mehta A."/>
            <person name="Aluvathingal J."/>
            <person name="Nadendla S."/>
            <person name="Lowell S."/>
            <person name="Myers T."/>
            <person name="Yan Y."/>
            <person name="Sichtig H."/>
        </authorList>
    </citation>
    <scope>NUCLEOTIDE SEQUENCE [LARGE SCALE GENOMIC DNA]</scope>
    <source>
        <strain evidence="3 4">FDAARGOS_1211</strain>
    </source>
</reference>
<protein>
    <submittedName>
        <fullName evidence="3">WhiB family transcriptional regulator</fullName>
    </submittedName>
</protein>
<evidence type="ECO:0000313" key="4">
    <source>
        <dbReference type="Proteomes" id="UP000598054"/>
    </source>
</evidence>
<accession>A0ABX7J266</accession>
<dbReference type="Pfam" id="PF02467">
    <property type="entry name" value="Whib"/>
    <property type="match status" value="1"/>
</dbReference>
<dbReference type="InterPro" id="IPR034768">
    <property type="entry name" value="4FE4S_WBL"/>
</dbReference>
<dbReference type="Proteomes" id="UP000598054">
    <property type="component" value="Chromosome"/>
</dbReference>
<proteinExistence type="predicted"/>
<evidence type="ECO:0000256" key="1">
    <source>
        <dbReference type="SAM" id="MobiDB-lite"/>
    </source>
</evidence>
<evidence type="ECO:0000313" key="3">
    <source>
        <dbReference type="EMBL" id="QRV42187.1"/>
    </source>
</evidence>
<dbReference type="RefSeq" id="WP_032747603.1">
    <property type="nucleotide sequence ID" value="NZ_CP070242.1"/>
</dbReference>
<keyword evidence="4" id="KW-1185">Reference proteome</keyword>
<sequence length="95" mass="10207">MTPINVPWGLAACLGCDTDTWFPEGRTSAANTARIAAKTTCLRCPIRDACLESALIEERGMGASSRHGIRGGKSGKQRFELATRTGARPKQQRAC</sequence>
<evidence type="ECO:0000259" key="2">
    <source>
        <dbReference type="PROSITE" id="PS51674"/>
    </source>
</evidence>
<dbReference type="PROSITE" id="PS51674">
    <property type="entry name" value="4FE4S_WBL"/>
    <property type="match status" value="1"/>
</dbReference>
<feature type="domain" description="4Fe-4S Wbl-type" evidence="2">
    <location>
        <begin position="12"/>
        <end position="80"/>
    </location>
</feature>
<name>A0ABX7J266_9ACTN</name>